<sequence>MHSDLIIIQVEILKDRIPSNVAFVEIKKCNKIKVDIPKQLFS</sequence>
<keyword evidence="2" id="KW-1185">Reference proteome</keyword>
<proteinExistence type="predicted"/>
<evidence type="ECO:0000313" key="1">
    <source>
        <dbReference type="EMBL" id="SHF02529.1"/>
    </source>
</evidence>
<dbReference type="AlphaFoldDB" id="A0A1M4YA64"/>
<reference evidence="1 2" key="1">
    <citation type="submission" date="2016-11" db="EMBL/GenBank/DDBJ databases">
        <authorList>
            <person name="Jaros S."/>
            <person name="Januszkiewicz K."/>
            <person name="Wedrychowicz H."/>
        </authorList>
    </citation>
    <scope>NUCLEOTIDE SEQUENCE [LARGE SCALE GENOMIC DNA]</scope>
    <source>
        <strain evidence="1 2">DSM 26883</strain>
    </source>
</reference>
<dbReference type="Proteomes" id="UP000184436">
    <property type="component" value="Unassembled WGS sequence"/>
</dbReference>
<dbReference type="EMBL" id="FQVD01000010">
    <property type="protein sequence ID" value="SHF02529.1"/>
    <property type="molecule type" value="Genomic_DNA"/>
</dbReference>
<evidence type="ECO:0000313" key="2">
    <source>
        <dbReference type="Proteomes" id="UP000184436"/>
    </source>
</evidence>
<gene>
    <name evidence="1" type="ORF">SAMN05444349_11032</name>
</gene>
<name>A0A1M4YA64_9BACE</name>
<organism evidence="1 2">
    <name type="scientific">Bacteroides faecichinchillae</name>
    <dbReference type="NCBI Taxonomy" id="871325"/>
    <lineage>
        <taxon>Bacteria</taxon>
        <taxon>Pseudomonadati</taxon>
        <taxon>Bacteroidota</taxon>
        <taxon>Bacteroidia</taxon>
        <taxon>Bacteroidales</taxon>
        <taxon>Bacteroidaceae</taxon>
        <taxon>Bacteroides</taxon>
    </lineage>
</organism>
<accession>A0A1M4YA64</accession>
<protein>
    <submittedName>
        <fullName evidence="1">Uncharacterized protein</fullName>
    </submittedName>
</protein>